<evidence type="ECO:0000313" key="7">
    <source>
        <dbReference type="EMBL" id="VFD52922.1"/>
    </source>
</evidence>
<dbReference type="KEGG" id="pdf:CD630DERM_13210"/>
<dbReference type="OrthoDB" id="6024937at2"/>
<dbReference type="Proteomes" id="UP000372533">
    <property type="component" value="Unassembled WGS sequence"/>
</dbReference>
<evidence type="ECO:0000313" key="6">
    <source>
        <dbReference type="EMBL" id="VFD32844.1"/>
    </source>
</evidence>
<gene>
    <name evidence="2" type="primary">ymxH</name>
    <name evidence="4" type="ORF">BN1095_340047</name>
    <name evidence="3" type="ORF">BN1096_560239</name>
    <name evidence="2" type="ORF">BN1097_540243</name>
    <name evidence="5" type="ORF">KRQ00_000520</name>
    <name evidence="8" type="ORF">SAMEA1402366_00606</name>
    <name evidence="6" type="ORF">SAMEA1402399_02283</name>
    <name evidence="7" type="ORF">SAMEA1710456_00371</name>
</gene>
<name>A0A031WG51_CLODI</name>
<evidence type="ECO:0000313" key="11">
    <source>
        <dbReference type="Proteomes" id="UP000411588"/>
    </source>
</evidence>
<reference evidence="5" key="4">
    <citation type="submission" date="2021-06" db="EMBL/GenBank/DDBJ databases">
        <authorList>
            <consortium name="NCBI Pathogen Detection Project"/>
        </authorList>
    </citation>
    <scope>NUCLEOTIDE SEQUENCE</scope>
    <source>
        <strain evidence="5">Clostridioides</strain>
    </source>
</reference>
<dbReference type="PANTHER" id="PTHR40061">
    <property type="entry name" value="SPORULATION PROTEIN YLMC-RELATED"/>
    <property type="match status" value="1"/>
</dbReference>
<dbReference type="EMBL" id="CAADAN010000007">
    <property type="protein sequence ID" value="VFD32844.1"/>
    <property type="molecule type" value="Genomic_DNA"/>
</dbReference>
<evidence type="ECO:0000313" key="10">
    <source>
        <dbReference type="Proteomes" id="UP000372533"/>
    </source>
</evidence>
<dbReference type="NCBIfam" id="TIGR02888">
    <property type="entry name" value="spore_YlmC_YmxH"/>
    <property type="match status" value="1"/>
</dbReference>
<dbReference type="Pfam" id="PF05239">
    <property type="entry name" value="PRC"/>
    <property type="match status" value="1"/>
</dbReference>
<proteinExistence type="predicted"/>
<organism evidence="2">
    <name type="scientific">Clostridioides difficile</name>
    <name type="common">Peptoclostridium difficile</name>
    <dbReference type="NCBI Taxonomy" id="1496"/>
    <lineage>
        <taxon>Bacteria</taxon>
        <taxon>Bacillati</taxon>
        <taxon>Bacillota</taxon>
        <taxon>Clostridia</taxon>
        <taxon>Peptostreptococcales</taxon>
        <taxon>Peptostreptococcaceae</taxon>
        <taxon>Clostridioides</taxon>
    </lineage>
</organism>
<reference evidence="5" key="2">
    <citation type="journal article" date="2018" name="Genome Biol.">
        <title>SKESA: strategic k-mer extension for scrupulous assemblies.</title>
        <authorList>
            <person name="Souvorov A."/>
            <person name="Agarwala R."/>
            <person name="Lipman D.J."/>
        </authorList>
    </citation>
    <scope>NUCLEOTIDE SEQUENCE</scope>
    <source>
        <strain evidence="5">Clostridioides</strain>
    </source>
</reference>
<evidence type="ECO:0000313" key="5">
    <source>
        <dbReference type="EMBL" id="HBH2618795.1"/>
    </source>
</evidence>
<dbReference type="AlphaFoldDB" id="A0A031WG51"/>
<dbReference type="Proteomes" id="UP000879542">
    <property type="component" value="Unassembled WGS sequence"/>
</dbReference>
<dbReference type="EMBL" id="CAADAT010000002">
    <property type="protein sequence ID" value="VFD52922.1"/>
    <property type="molecule type" value="Genomic_DNA"/>
</dbReference>
<accession>A0A031WG51</accession>
<dbReference type="GeneID" id="66353722"/>
<feature type="domain" description="PRC-barrel" evidence="1">
    <location>
        <begin position="2"/>
        <end position="76"/>
    </location>
</feature>
<evidence type="ECO:0000313" key="3">
    <source>
        <dbReference type="EMBL" id="CDS86622.1"/>
    </source>
</evidence>
<dbReference type="EMBL" id="LK932509">
    <property type="protein sequence ID" value="CDS86622.1"/>
    <property type="molecule type" value="Genomic_DNA"/>
</dbReference>
<evidence type="ECO:0000313" key="9">
    <source>
        <dbReference type="Proteomes" id="UP000346772"/>
    </source>
</evidence>
<dbReference type="SUPFAM" id="SSF50346">
    <property type="entry name" value="PRC-barrel domain"/>
    <property type="match status" value="1"/>
</dbReference>
<dbReference type="EMBL" id="LK933005">
    <property type="protein sequence ID" value="CDT19247.1"/>
    <property type="molecule type" value="Genomic_DNA"/>
</dbReference>
<evidence type="ECO:0000313" key="4">
    <source>
        <dbReference type="EMBL" id="CDT19247.1"/>
    </source>
</evidence>
<reference evidence="2" key="1">
    <citation type="submission" date="2014-07" db="EMBL/GenBank/DDBJ databases">
        <authorList>
            <person name="Monot Marc"/>
        </authorList>
    </citation>
    <scope>NUCLEOTIDE SEQUENCE</scope>
    <source>
        <strain evidence="4">7032989</strain>
        <strain evidence="2">7032994</strain>
    </source>
</reference>
<dbReference type="InterPro" id="IPR027275">
    <property type="entry name" value="PRC-brl_dom"/>
</dbReference>
<dbReference type="Gene3D" id="2.30.30.240">
    <property type="entry name" value="PRC-barrel domain"/>
    <property type="match status" value="1"/>
</dbReference>
<dbReference type="OMA" id="KIGQDMI"/>
<evidence type="ECO:0000313" key="2">
    <source>
        <dbReference type="EMBL" id="CDS86141.1"/>
    </source>
</evidence>
<dbReference type="InterPro" id="IPR011033">
    <property type="entry name" value="PRC_barrel-like_sf"/>
</dbReference>
<dbReference type="Proteomes" id="UP000346772">
    <property type="component" value="Unassembled WGS sequence"/>
</dbReference>
<protein>
    <submittedName>
        <fullName evidence="3 6">Sporulation protein</fullName>
    </submittedName>
    <submittedName>
        <fullName evidence="5">YlmC/YmxH family sporulation protein</fullName>
    </submittedName>
</protein>
<dbReference type="EMBL" id="CAAJVP010000002">
    <property type="protein sequence ID" value="VHX96011.1"/>
    <property type="molecule type" value="Genomic_DNA"/>
</dbReference>
<evidence type="ECO:0000313" key="8">
    <source>
        <dbReference type="EMBL" id="VHX96011.1"/>
    </source>
</evidence>
<dbReference type="EMBL" id="LK932392">
    <property type="protein sequence ID" value="CDS86141.1"/>
    <property type="molecule type" value="Genomic_DNA"/>
</dbReference>
<dbReference type="PATRIC" id="fig|1496.1371.peg.2179"/>
<dbReference type="InterPro" id="IPR014238">
    <property type="entry name" value="Spore_YlmC/YmxH"/>
</dbReference>
<sequence>MNLSEIAGKEIVNLVTGERLGVIGECDLILDETTGGILALLIPKEKGFFARRKDKSFLEVPWRNVKKIGNDMIIIEYEGYI</sequence>
<dbReference type="EMBL" id="DAEQIJ010000002">
    <property type="protein sequence ID" value="HBH2618795.1"/>
    <property type="molecule type" value="Genomic_DNA"/>
</dbReference>
<dbReference type="RefSeq" id="WP_003419503.1">
    <property type="nucleotide sequence ID" value="NZ_AP025558.1"/>
</dbReference>
<reference evidence="9 11" key="3">
    <citation type="submission" date="2019-02" db="EMBL/GenBank/DDBJ databases">
        <authorList>
            <consortium name="Pathogen Informatics"/>
        </authorList>
    </citation>
    <scope>NUCLEOTIDE SEQUENCE [LARGE SCALE GENOMIC DNA]</scope>
    <source>
        <strain evidence="7 9">078GUE027</strain>
        <strain evidence="11">clo34</strain>
        <strain evidence="6">Clo34</strain>
        <strain evidence="8">Tl291</strain>
        <strain evidence="10">tl291</strain>
    </source>
</reference>
<dbReference type="Proteomes" id="UP000411588">
    <property type="component" value="Unassembled WGS sequence"/>
</dbReference>
<evidence type="ECO:0000259" key="1">
    <source>
        <dbReference type="Pfam" id="PF05239"/>
    </source>
</evidence>
<dbReference type="PANTHER" id="PTHR40061:SF2">
    <property type="entry name" value="PRC-BARREL DOMAIN-CONTAINING PROTEIN"/>
    <property type="match status" value="1"/>
</dbReference>